<sequence length="120" mass="12998">GKFSTMRTINLFLPDHCLSLSAQPWSRSTKASTCSYPSEALQAHVGEGERAEPICAVGLHQVRGRAALQLCYMATGTSYPSTAKCVILVQPLLYSLDLGPKKWSKSSQIIRTLGPSSDMP</sequence>
<reference evidence="1" key="2">
    <citation type="submission" date="2025-09" db="UniProtKB">
        <authorList>
            <consortium name="Ensembl"/>
        </authorList>
    </citation>
    <scope>IDENTIFICATION</scope>
</reference>
<dbReference type="Proteomes" id="UP000694567">
    <property type="component" value="Unplaced"/>
</dbReference>
<evidence type="ECO:0000313" key="1">
    <source>
        <dbReference type="Ensembl" id="ENSBOBP00000017011.1"/>
    </source>
</evidence>
<keyword evidence="2" id="KW-1185">Reference proteome</keyword>
<organism evidence="1 2">
    <name type="scientific">Bubo bubo</name>
    <name type="common">Eurasian eagle-owl</name>
    <name type="synonym">Strix bubo</name>
    <dbReference type="NCBI Taxonomy" id="30461"/>
    <lineage>
        <taxon>Eukaryota</taxon>
        <taxon>Metazoa</taxon>
        <taxon>Chordata</taxon>
        <taxon>Craniata</taxon>
        <taxon>Vertebrata</taxon>
        <taxon>Euteleostomi</taxon>
        <taxon>Archelosauria</taxon>
        <taxon>Archosauria</taxon>
        <taxon>Dinosauria</taxon>
        <taxon>Saurischia</taxon>
        <taxon>Theropoda</taxon>
        <taxon>Coelurosauria</taxon>
        <taxon>Aves</taxon>
        <taxon>Neognathae</taxon>
        <taxon>Neoaves</taxon>
        <taxon>Telluraves</taxon>
        <taxon>Strigiformes</taxon>
        <taxon>Strigidae</taxon>
        <taxon>Bubo</taxon>
    </lineage>
</organism>
<proteinExistence type="predicted"/>
<dbReference type="Ensembl" id="ENSBOBT00000017401.1">
    <property type="protein sequence ID" value="ENSBOBP00000017011.1"/>
    <property type="gene ID" value="ENSBOBG00000010633.1"/>
</dbReference>
<protein>
    <submittedName>
        <fullName evidence="1">Uncharacterized protein</fullName>
    </submittedName>
</protein>
<reference evidence="1" key="1">
    <citation type="submission" date="2025-08" db="UniProtKB">
        <authorList>
            <consortium name="Ensembl"/>
        </authorList>
    </citation>
    <scope>IDENTIFICATION</scope>
</reference>
<name>A0A8C0IFW0_BUBBB</name>
<accession>A0A8C0IFW0</accession>
<dbReference type="AlphaFoldDB" id="A0A8C0IFW0"/>
<evidence type="ECO:0000313" key="2">
    <source>
        <dbReference type="Proteomes" id="UP000694567"/>
    </source>
</evidence>